<dbReference type="Proteomes" id="UP000030746">
    <property type="component" value="Unassembled WGS sequence"/>
</dbReference>
<evidence type="ECO:0008006" key="4">
    <source>
        <dbReference type="Google" id="ProtNLM"/>
    </source>
</evidence>
<accession>V3ZXJ2</accession>
<dbReference type="PANTHER" id="PTHR21580">
    <property type="entry name" value="SHIPPO-1-RELATED"/>
    <property type="match status" value="1"/>
</dbReference>
<dbReference type="RefSeq" id="XP_009060158.1">
    <property type="nucleotide sequence ID" value="XM_009061910.1"/>
</dbReference>
<dbReference type="InterPro" id="IPR051291">
    <property type="entry name" value="CIMAP"/>
</dbReference>
<dbReference type="OMA" id="FKKCGPG"/>
<sequence length="225" mass="24353">GPGPGGYILPTGVGKTGHDPTKRIAPAYSFGSRYKSFSDNSPGPIYQVDSGVTNKGRDAMPKYSIGSRWTPKKNVFVTPGPITYNFISSKKSPKYSFGSRIVSQDNTPGPGPNYMPSDSIGSNVKTRGALMLGRTEKFGYAHDWSKTPGPITSSDGVNITFRRPPAFSFQGRSRVYQSKDVTPAPGAYDVKSYGDNVHSSPRFTMGARQPFSFTRPVYSLADVSD</sequence>
<dbReference type="Pfam" id="PF07004">
    <property type="entry name" value="SHIPPO-rpt"/>
    <property type="match status" value="3"/>
</dbReference>
<gene>
    <name evidence="2" type="ORF">LOTGIDRAFT_106852</name>
</gene>
<dbReference type="HOGENOM" id="CLU_088282_1_0_1"/>
<name>V3ZXJ2_LOTGI</name>
<protein>
    <recommendedName>
        <fullName evidence="4">Outer dense fiber protein 3</fullName>
    </recommendedName>
</protein>
<evidence type="ECO:0000313" key="2">
    <source>
        <dbReference type="EMBL" id="ESO89117.1"/>
    </source>
</evidence>
<evidence type="ECO:0000313" key="3">
    <source>
        <dbReference type="Proteomes" id="UP000030746"/>
    </source>
</evidence>
<dbReference type="InterPro" id="IPR010736">
    <property type="entry name" value="SHIPPO-rpt"/>
</dbReference>
<dbReference type="PANTHER" id="PTHR21580:SF28">
    <property type="entry name" value="BOREALIN N-TERMINAL DOMAIN-CONTAINING PROTEIN-RELATED"/>
    <property type="match status" value="1"/>
</dbReference>
<feature type="region of interest" description="Disordered" evidence="1">
    <location>
        <begin position="1"/>
        <end position="21"/>
    </location>
</feature>
<dbReference type="GeneID" id="20230151"/>
<dbReference type="CTD" id="20230151"/>
<dbReference type="KEGG" id="lgi:LOTGIDRAFT_106852"/>
<reference evidence="2 3" key="1">
    <citation type="journal article" date="2013" name="Nature">
        <title>Insights into bilaterian evolution from three spiralian genomes.</title>
        <authorList>
            <person name="Simakov O."/>
            <person name="Marletaz F."/>
            <person name="Cho S.J."/>
            <person name="Edsinger-Gonzales E."/>
            <person name="Havlak P."/>
            <person name="Hellsten U."/>
            <person name="Kuo D.H."/>
            <person name="Larsson T."/>
            <person name="Lv J."/>
            <person name="Arendt D."/>
            <person name="Savage R."/>
            <person name="Osoegawa K."/>
            <person name="de Jong P."/>
            <person name="Grimwood J."/>
            <person name="Chapman J.A."/>
            <person name="Shapiro H."/>
            <person name="Aerts A."/>
            <person name="Otillar R.P."/>
            <person name="Terry A.Y."/>
            <person name="Boore J.L."/>
            <person name="Grigoriev I.V."/>
            <person name="Lindberg D.R."/>
            <person name="Seaver E.C."/>
            <person name="Weisblat D.A."/>
            <person name="Putnam N.H."/>
            <person name="Rokhsar D.S."/>
        </authorList>
    </citation>
    <scope>NUCLEOTIDE SEQUENCE [LARGE SCALE GENOMIC DNA]</scope>
</reference>
<dbReference type="GO" id="GO:0005856">
    <property type="term" value="C:cytoskeleton"/>
    <property type="evidence" value="ECO:0007669"/>
    <property type="project" value="TreeGrafter"/>
</dbReference>
<feature type="non-terminal residue" evidence="2">
    <location>
        <position position="1"/>
    </location>
</feature>
<dbReference type="EMBL" id="KB202619">
    <property type="protein sequence ID" value="ESO89117.1"/>
    <property type="molecule type" value="Genomic_DNA"/>
</dbReference>
<dbReference type="AlphaFoldDB" id="V3ZXJ2"/>
<organism evidence="2 3">
    <name type="scientific">Lottia gigantea</name>
    <name type="common">Giant owl limpet</name>
    <dbReference type="NCBI Taxonomy" id="225164"/>
    <lineage>
        <taxon>Eukaryota</taxon>
        <taxon>Metazoa</taxon>
        <taxon>Spiralia</taxon>
        <taxon>Lophotrochozoa</taxon>
        <taxon>Mollusca</taxon>
        <taxon>Gastropoda</taxon>
        <taxon>Patellogastropoda</taxon>
        <taxon>Lottioidea</taxon>
        <taxon>Lottiidae</taxon>
        <taxon>Lottia</taxon>
    </lineage>
</organism>
<evidence type="ECO:0000256" key="1">
    <source>
        <dbReference type="SAM" id="MobiDB-lite"/>
    </source>
</evidence>
<dbReference type="OrthoDB" id="429991at2759"/>
<keyword evidence="3" id="KW-1185">Reference proteome</keyword>
<proteinExistence type="predicted"/>